<evidence type="ECO:0000313" key="6">
    <source>
        <dbReference type="EMBL" id="XAY07681.1"/>
    </source>
</evidence>
<dbReference type="KEGG" id="parq:DSM112329_04569"/>
<evidence type="ECO:0000256" key="2">
    <source>
        <dbReference type="ARBA" id="ARBA00023125"/>
    </source>
</evidence>
<feature type="domain" description="HTH tetR-type" evidence="5">
    <location>
        <begin position="17"/>
        <end position="78"/>
    </location>
</feature>
<protein>
    <recommendedName>
        <fullName evidence="5">HTH tetR-type domain-containing protein</fullName>
    </recommendedName>
</protein>
<dbReference type="Gene3D" id="1.10.10.60">
    <property type="entry name" value="Homeodomain-like"/>
    <property type="match status" value="1"/>
</dbReference>
<dbReference type="AlphaFoldDB" id="A0AAU7B1F1"/>
<dbReference type="PANTHER" id="PTHR30055">
    <property type="entry name" value="HTH-TYPE TRANSCRIPTIONAL REGULATOR RUTR"/>
    <property type="match status" value="1"/>
</dbReference>
<dbReference type="InterPro" id="IPR050109">
    <property type="entry name" value="HTH-type_TetR-like_transc_reg"/>
</dbReference>
<keyword evidence="2 4" id="KW-0238">DNA-binding</keyword>
<evidence type="ECO:0000256" key="1">
    <source>
        <dbReference type="ARBA" id="ARBA00023015"/>
    </source>
</evidence>
<dbReference type="GO" id="GO:0003700">
    <property type="term" value="F:DNA-binding transcription factor activity"/>
    <property type="evidence" value="ECO:0007669"/>
    <property type="project" value="TreeGrafter"/>
</dbReference>
<dbReference type="InterPro" id="IPR001647">
    <property type="entry name" value="HTH_TetR"/>
</dbReference>
<dbReference type="SUPFAM" id="SSF46689">
    <property type="entry name" value="Homeodomain-like"/>
    <property type="match status" value="1"/>
</dbReference>
<dbReference type="EMBL" id="CP114014">
    <property type="protein sequence ID" value="XAY07681.1"/>
    <property type="molecule type" value="Genomic_DNA"/>
</dbReference>
<dbReference type="SUPFAM" id="SSF48498">
    <property type="entry name" value="Tetracyclin repressor-like, C-terminal domain"/>
    <property type="match status" value="1"/>
</dbReference>
<reference evidence="6" key="1">
    <citation type="submission" date="2022-12" db="EMBL/GenBank/DDBJ databases">
        <title>Paraconexibacter alkalitolerans sp. nov. and Baekduia alba sp. nov., isolated from soil and emended description of the genera Paraconexibacter (Chun et al., 2020) and Baekduia (An et al., 2020).</title>
        <authorList>
            <person name="Vieira S."/>
            <person name="Huber K.J."/>
            <person name="Geppert A."/>
            <person name="Wolf J."/>
            <person name="Neumann-Schaal M."/>
            <person name="Muesken M."/>
            <person name="Overmann J."/>
        </authorList>
    </citation>
    <scope>NUCLEOTIDE SEQUENCE</scope>
    <source>
        <strain evidence="6">AEG42_29</strain>
    </source>
</reference>
<dbReference type="Gene3D" id="1.10.357.10">
    <property type="entry name" value="Tetracycline Repressor, domain 2"/>
    <property type="match status" value="1"/>
</dbReference>
<dbReference type="Pfam" id="PF00440">
    <property type="entry name" value="TetR_N"/>
    <property type="match status" value="1"/>
</dbReference>
<dbReference type="PANTHER" id="PTHR30055:SF234">
    <property type="entry name" value="HTH-TYPE TRANSCRIPTIONAL REGULATOR BETI"/>
    <property type="match status" value="1"/>
</dbReference>
<feature type="DNA-binding region" description="H-T-H motif" evidence="4">
    <location>
        <begin position="41"/>
        <end position="60"/>
    </location>
</feature>
<dbReference type="GO" id="GO:0000976">
    <property type="term" value="F:transcription cis-regulatory region binding"/>
    <property type="evidence" value="ECO:0007669"/>
    <property type="project" value="TreeGrafter"/>
</dbReference>
<dbReference type="Pfam" id="PF21313">
    <property type="entry name" value="EthR_C"/>
    <property type="match status" value="1"/>
</dbReference>
<name>A0AAU7B1F1_9ACTN</name>
<dbReference type="InterPro" id="IPR009057">
    <property type="entry name" value="Homeodomain-like_sf"/>
</dbReference>
<evidence type="ECO:0000259" key="5">
    <source>
        <dbReference type="PROSITE" id="PS50977"/>
    </source>
</evidence>
<keyword evidence="1" id="KW-0805">Transcription regulation</keyword>
<evidence type="ECO:0000256" key="4">
    <source>
        <dbReference type="PROSITE-ProRule" id="PRU00335"/>
    </source>
</evidence>
<keyword evidence="3" id="KW-0804">Transcription</keyword>
<dbReference type="InterPro" id="IPR049397">
    <property type="entry name" value="EthR_C"/>
</dbReference>
<sequence>MASPDRRPPSRRTERREEIRTRLLEVVERLLADGESYTEISVERLVSEADLSRSTFYVYFQDKGDLLHAWFARITDELVDAARVWWALGPGLTEAHVHDALAGVVVTYRPHATLMAALYDAAAYDVAVRELVDAMMSTNAAGLRRHIRAGQKAGFVDPSLPAAETAGWLTWMAERSLHQLVRDASDAELPLLVDGCCAIVWNTLYAPVAHWEPVEESAVDASVAGSWMPDDDG</sequence>
<dbReference type="InterPro" id="IPR036271">
    <property type="entry name" value="Tet_transcr_reg_TetR-rel_C_sf"/>
</dbReference>
<gene>
    <name evidence="6" type="ORF">DSM112329_04569</name>
</gene>
<evidence type="ECO:0000256" key="3">
    <source>
        <dbReference type="ARBA" id="ARBA00023163"/>
    </source>
</evidence>
<proteinExistence type="predicted"/>
<accession>A0AAU7B1F1</accession>
<dbReference type="PROSITE" id="PS50977">
    <property type="entry name" value="HTH_TETR_2"/>
    <property type="match status" value="1"/>
</dbReference>
<organism evidence="6">
    <name type="scientific">Paraconexibacter sp. AEG42_29</name>
    <dbReference type="NCBI Taxonomy" id="2997339"/>
    <lineage>
        <taxon>Bacteria</taxon>
        <taxon>Bacillati</taxon>
        <taxon>Actinomycetota</taxon>
        <taxon>Thermoleophilia</taxon>
        <taxon>Solirubrobacterales</taxon>
        <taxon>Paraconexibacteraceae</taxon>
        <taxon>Paraconexibacter</taxon>
    </lineage>
</organism>
<dbReference type="RefSeq" id="WP_354698871.1">
    <property type="nucleotide sequence ID" value="NZ_CP114014.1"/>
</dbReference>